<comment type="caution">
    <text evidence="2">The sequence shown here is derived from an EMBL/GenBank/DDBJ whole genome shotgun (WGS) entry which is preliminary data.</text>
</comment>
<evidence type="ECO:0000313" key="3">
    <source>
        <dbReference type="Proteomes" id="UP001595886"/>
    </source>
</evidence>
<dbReference type="Proteomes" id="UP001595886">
    <property type="component" value="Unassembled WGS sequence"/>
</dbReference>
<organism evidence="2 3">
    <name type="scientific">Dokdonella ginsengisoli</name>
    <dbReference type="NCBI Taxonomy" id="363846"/>
    <lineage>
        <taxon>Bacteria</taxon>
        <taxon>Pseudomonadati</taxon>
        <taxon>Pseudomonadota</taxon>
        <taxon>Gammaproteobacteria</taxon>
        <taxon>Lysobacterales</taxon>
        <taxon>Rhodanobacteraceae</taxon>
        <taxon>Dokdonella</taxon>
    </lineage>
</organism>
<sequence length="58" mass="6697">MSDAWGHLTGVLIVLMMTSFVGIWIWVWNGRHKTKFDALARLPMEDEPRQDATVRSKP</sequence>
<evidence type="ECO:0000313" key="2">
    <source>
        <dbReference type="EMBL" id="MFC4822626.1"/>
    </source>
</evidence>
<keyword evidence="1" id="KW-1133">Transmembrane helix</keyword>
<dbReference type="RefSeq" id="WP_380023008.1">
    <property type="nucleotide sequence ID" value="NZ_JBHSHD010000019.1"/>
</dbReference>
<reference evidence="3" key="1">
    <citation type="journal article" date="2019" name="Int. J. Syst. Evol. Microbiol.">
        <title>The Global Catalogue of Microorganisms (GCM) 10K type strain sequencing project: providing services to taxonomists for standard genome sequencing and annotation.</title>
        <authorList>
            <consortium name="The Broad Institute Genomics Platform"/>
            <consortium name="The Broad Institute Genome Sequencing Center for Infectious Disease"/>
            <person name="Wu L."/>
            <person name="Ma J."/>
        </authorList>
    </citation>
    <scope>NUCLEOTIDE SEQUENCE [LARGE SCALE GENOMIC DNA]</scope>
    <source>
        <strain evidence="3">CCUG 30340</strain>
    </source>
</reference>
<keyword evidence="3" id="KW-1185">Reference proteome</keyword>
<dbReference type="EMBL" id="JBHSHD010000019">
    <property type="protein sequence ID" value="MFC4822626.1"/>
    <property type="molecule type" value="Genomic_DNA"/>
</dbReference>
<name>A0ABV9QZR3_9GAMM</name>
<accession>A0ABV9QZR3</accession>
<feature type="transmembrane region" description="Helical" evidence="1">
    <location>
        <begin position="6"/>
        <end position="27"/>
    </location>
</feature>
<protein>
    <submittedName>
        <fullName evidence="2">Cbb3-type cytochrome oxidase subunit 3</fullName>
    </submittedName>
</protein>
<keyword evidence="1" id="KW-0812">Transmembrane</keyword>
<keyword evidence="1" id="KW-0472">Membrane</keyword>
<evidence type="ECO:0000256" key="1">
    <source>
        <dbReference type="SAM" id="Phobius"/>
    </source>
</evidence>
<gene>
    <name evidence="2" type="ORF">ACFO6Q_20070</name>
</gene>
<proteinExistence type="predicted"/>